<feature type="signal peptide" evidence="3">
    <location>
        <begin position="1"/>
        <end position="20"/>
    </location>
</feature>
<evidence type="ECO:0000313" key="5">
    <source>
        <dbReference type="Proteomes" id="UP000199670"/>
    </source>
</evidence>
<feature type="chain" id="PRO_5008690077" description="Esterase" evidence="3">
    <location>
        <begin position="21"/>
        <end position="309"/>
    </location>
</feature>
<evidence type="ECO:0000256" key="2">
    <source>
        <dbReference type="ARBA" id="ARBA00022801"/>
    </source>
</evidence>
<keyword evidence="2" id="KW-0378">Hydrolase</keyword>
<organism evidence="4 5">
    <name type="scientific">Gilliamella bombicola</name>
    <dbReference type="NCBI Taxonomy" id="1798182"/>
    <lineage>
        <taxon>Bacteria</taxon>
        <taxon>Pseudomonadati</taxon>
        <taxon>Pseudomonadota</taxon>
        <taxon>Gammaproteobacteria</taxon>
        <taxon>Orbales</taxon>
        <taxon>Orbaceae</taxon>
        <taxon>Gilliamella</taxon>
    </lineage>
</organism>
<comment type="similarity">
    <text evidence="1">Belongs to the esterase D family.</text>
</comment>
<evidence type="ECO:0008006" key="6">
    <source>
        <dbReference type="Google" id="ProtNLM"/>
    </source>
</evidence>
<sequence length="309" mass="35249">MQRLFLINLFAFLLLTACQANSSKFNPLVIQNVSVERFHSKYIGDYKITIYSPNKPIPKDGWPIIYLLDGDSYFLTANNILTTQTCERCIIQDGIIVAIDYFGESRRALDDLPKPEVYTLEVLPNKEINFPKQYGGADAFFSFISQELKPAMEKRFAINPHKQSIFGHSYGGLFALYCFFTKPPVFNTYVVSSPSLWFSGGYLFDTLDQFIKNPNSHVLKQPTNLLISVGGSEQSLSEVEKSLSKIKQEELLKHRQNRKMVDSITKLFEKLKQANISNLRLSYVVYPNQTHKTSAMIALQDGIQIGFQR</sequence>
<dbReference type="STRING" id="1798182.GA0061081_11011"/>
<keyword evidence="5" id="KW-1185">Reference proteome</keyword>
<dbReference type="InterPro" id="IPR000801">
    <property type="entry name" value="Esterase-like"/>
</dbReference>
<gene>
    <name evidence="4" type="ORF">GA0061081_11011</name>
</gene>
<dbReference type="PROSITE" id="PS51257">
    <property type="entry name" value="PROKAR_LIPOPROTEIN"/>
    <property type="match status" value="1"/>
</dbReference>
<evidence type="ECO:0000256" key="1">
    <source>
        <dbReference type="ARBA" id="ARBA00005622"/>
    </source>
</evidence>
<reference evidence="5" key="1">
    <citation type="submission" date="2016-08" db="EMBL/GenBank/DDBJ databases">
        <authorList>
            <person name="Varghese N."/>
            <person name="Submissions Spin"/>
        </authorList>
    </citation>
    <scope>NUCLEOTIDE SEQUENCE [LARGE SCALE GENOMIC DNA]</scope>
    <source>
        <strain evidence="5">R-53248</strain>
    </source>
</reference>
<dbReference type="InterPro" id="IPR052558">
    <property type="entry name" value="Siderophore_Hydrolase_D"/>
</dbReference>
<dbReference type="RefSeq" id="WP_160402435.1">
    <property type="nucleotide sequence ID" value="NZ_FMAQ01000010.1"/>
</dbReference>
<evidence type="ECO:0000256" key="3">
    <source>
        <dbReference type="SAM" id="SignalP"/>
    </source>
</evidence>
<dbReference type="InterPro" id="IPR029058">
    <property type="entry name" value="AB_hydrolase_fold"/>
</dbReference>
<evidence type="ECO:0000313" key="4">
    <source>
        <dbReference type="EMBL" id="SCC20589.1"/>
    </source>
</evidence>
<dbReference type="GO" id="GO:0016788">
    <property type="term" value="F:hydrolase activity, acting on ester bonds"/>
    <property type="evidence" value="ECO:0007669"/>
    <property type="project" value="TreeGrafter"/>
</dbReference>
<dbReference type="Proteomes" id="UP000199670">
    <property type="component" value="Unassembled WGS sequence"/>
</dbReference>
<dbReference type="Gene3D" id="3.40.50.1820">
    <property type="entry name" value="alpha/beta hydrolase"/>
    <property type="match status" value="1"/>
</dbReference>
<name>A0A1C4CNE6_9GAMM</name>
<dbReference type="PANTHER" id="PTHR40841">
    <property type="entry name" value="SIDEROPHORE TRIACETYLFUSARININE C ESTERASE"/>
    <property type="match status" value="1"/>
</dbReference>
<proteinExistence type="inferred from homology"/>
<dbReference type="Pfam" id="PF00756">
    <property type="entry name" value="Esterase"/>
    <property type="match status" value="1"/>
</dbReference>
<keyword evidence="3" id="KW-0732">Signal</keyword>
<protein>
    <recommendedName>
        <fullName evidence="6">Esterase</fullName>
    </recommendedName>
</protein>
<dbReference type="EMBL" id="FMAQ01000010">
    <property type="protein sequence ID" value="SCC20589.1"/>
    <property type="molecule type" value="Genomic_DNA"/>
</dbReference>
<dbReference type="AlphaFoldDB" id="A0A1C4CNE6"/>
<dbReference type="PANTHER" id="PTHR40841:SF2">
    <property type="entry name" value="SIDEROPHORE-DEGRADING ESTERASE (EUROFUNG)"/>
    <property type="match status" value="1"/>
</dbReference>
<dbReference type="SUPFAM" id="SSF53474">
    <property type="entry name" value="alpha/beta-Hydrolases"/>
    <property type="match status" value="1"/>
</dbReference>
<accession>A0A1C4CNE6</accession>